<dbReference type="SMART" id="SM00349">
    <property type="entry name" value="KRAB"/>
    <property type="match status" value="1"/>
</dbReference>
<dbReference type="Pfam" id="PF03221">
    <property type="entry name" value="HTH_Tnp_Tc5"/>
    <property type="match status" value="1"/>
</dbReference>
<dbReference type="PANTHER" id="PTHR19303">
    <property type="entry name" value="TRANSPOSON"/>
    <property type="match status" value="1"/>
</dbReference>
<feature type="region of interest" description="Disordered" evidence="2">
    <location>
        <begin position="1"/>
        <end position="62"/>
    </location>
</feature>
<dbReference type="InterPro" id="IPR001909">
    <property type="entry name" value="KRAB"/>
</dbReference>
<comment type="caution">
    <text evidence="5">The sequence shown here is derived from an EMBL/GenBank/DDBJ whole genome shotgun (WGS) entry which is preliminary data.</text>
</comment>
<evidence type="ECO:0000256" key="2">
    <source>
        <dbReference type="SAM" id="MobiDB-lite"/>
    </source>
</evidence>
<dbReference type="PROSITE" id="PS51253">
    <property type="entry name" value="HTH_CENPB"/>
    <property type="match status" value="1"/>
</dbReference>
<dbReference type="EMBL" id="JACAGB010000071">
    <property type="protein sequence ID" value="KAF6276430.1"/>
    <property type="molecule type" value="Genomic_DNA"/>
</dbReference>
<accession>A0A7J7RJN4</accession>
<proteinExistence type="predicted"/>
<keyword evidence="1" id="KW-0238">DNA-binding</keyword>
<dbReference type="Gene3D" id="6.10.140.140">
    <property type="match status" value="1"/>
</dbReference>
<dbReference type="AlphaFoldDB" id="A0A7J7RJN4"/>
<organism evidence="5 6">
    <name type="scientific">Pipistrellus kuhlii</name>
    <name type="common">Kuhl's pipistrelle</name>
    <dbReference type="NCBI Taxonomy" id="59472"/>
    <lineage>
        <taxon>Eukaryota</taxon>
        <taxon>Metazoa</taxon>
        <taxon>Chordata</taxon>
        <taxon>Craniata</taxon>
        <taxon>Vertebrata</taxon>
        <taxon>Euteleostomi</taxon>
        <taxon>Mammalia</taxon>
        <taxon>Eutheria</taxon>
        <taxon>Laurasiatheria</taxon>
        <taxon>Chiroptera</taxon>
        <taxon>Yangochiroptera</taxon>
        <taxon>Vespertilionidae</taxon>
        <taxon>Pipistrellus</taxon>
    </lineage>
</organism>
<evidence type="ECO:0000259" key="4">
    <source>
        <dbReference type="PROSITE" id="PS51253"/>
    </source>
</evidence>
<evidence type="ECO:0000256" key="1">
    <source>
        <dbReference type="ARBA" id="ARBA00023125"/>
    </source>
</evidence>
<dbReference type="CDD" id="cd07765">
    <property type="entry name" value="KRAB_A-box"/>
    <property type="match status" value="1"/>
</dbReference>
<name>A0A7J7RJN4_PIPKU</name>
<sequence length="556" mass="63394">MPPQRRRGSGGAHSALAGVKPGVRTRVTRSEARTGPAIPAKAASPAADPGLRAHSPMAAPAPRRGAEVGVTFEDVALYFSREEWSLLDEGQRQLYLNVMLENFELLSSLEIRYQYRPLTKMSNQKRCTYKVGFKLEVIKYAKEHGNRAAERHFGPPPSEKMIREWRKQEDQLQKLEKSSKHTLRGHAAKWPELEVDIKEWITHHRENGFLVSTKMIINKAKLIAVEKGIQNFTGSPSWCYRFMKRSGLAMRTKTKIAQKMPNKYEEKILSFHKFVIDARKKNQFELSQIGNMDEVPLTFDVPSNRTVDHKGAKTITVKTSGYEKTHYTLVLSCCADGTKLPPMLIFKRKTFPKEAIPRGVVVHVHDKGWMDEKGMRLWIEKVWSKRPGRLLKKPSLLVLDQFRAHITDTTKKNFREVKTHLAVISGGLTSQLQPLDVSINKPFKVFMREEWNKWMAAGNHDLTPTGTGRMKRPTITQVCEWVKTSWDSVKDEIIVHSFKKCGISNALDGTEDDMLYENTGFRDRFGSMDRASAWGLKGPGFDSGQGHVPWLRVYPQ</sequence>
<feature type="compositionally biased region" description="Low complexity" evidence="2">
    <location>
        <begin position="36"/>
        <end position="49"/>
    </location>
</feature>
<gene>
    <name evidence="5" type="ORF">mPipKuh1_010530</name>
</gene>
<dbReference type="SUPFAM" id="SSF46689">
    <property type="entry name" value="Homeodomain-like"/>
    <property type="match status" value="1"/>
</dbReference>
<dbReference type="Pfam" id="PF01352">
    <property type="entry name" value="KRAB"/>
    <property type="match status" value="1"/>
</dbReference>
<dbReference type="GO" id="GO:0006355">
    <property type="term" value="P:regulation of DNA-templated transcription"/>
    <property type="evidence" value="ECO:0007669"/>
    <property type="project" value="InterPro"/>
</dbReference>
<dbReference type="InterPro" id="IPR004875">
    <property type="entry name" value="DDE_SF_endonuclease_dom"/>
</dbReference>
<dbReference type="PANTHER" id="PTHR19303:SF74">
    <property type="entry name" value="POGO TRANSPOSABLE ELEMENT WITH KRAB DOMAIN"/>
    <property type="match status" value="1"/>
</dbReference>
<dbReference type="GO" id="GO:0003677">
    <property type="term" value="F:DNA binding"/>
    <property type="evidence" value="ECO:0007669"/>
    <property type="project" value="UniProtKB-KW"/>
</dbReference>
<protein>
    <recommendedName>
        <fullName evidence="7">HTH CENPB-type domain-containing protein</fullName>
    </recommendedName>
</protein>
<dbReference type="PROSITE" id="PS50805">
    <property type="entry name" value="KRAB"/>
    <property type="match status" value="1"/>
</dbReference>
<dbReference type="Gene3D" id="1.10.10.60">
    <property type="entry name" value="Homeodomain-like"/>
    <property type="match status" value="1"/>
</dbReference>
<dbReference type="InterPro" id="IPR006600">
    <property type="entry name" value="HTH_CenpB_DNA-bd_dom"/>
</dbReference>
<dbReference type="InterPro" id="IPR050863">
    <property type="entry name" value="CenT-Element_Derived"/>
</dbReference>
<feature type="domain" description="HTH CENPB-type" evidence="4">
    <location>
        <begin position="181"/>
        <end position="252"/>
    </location>
</feature>
<evidence type="ECO:0000313" key="5">
    <source>
        <dbReference type="EMBL" id="KAF6276430.1"/>
    </source>
</evidence>
<keyword evidence="6" id="KW-1185">Reference proteome</keyword>
<evidence type="ECO:0000313" key="6">
    <source>
        <dbReference type="Proteomes" id="UP000558488"/>
    </source>
</evidence>
<dbReference type="Pfam" id="PF03184">
    <property type="entry name" value="DDE_1"/>
    <property type="match status" value="1"/>
</dbReference>
<evidence type="ECO:0008006" key="7">
    <source>
        <dbReference type="Google" id="ProtNLM"/>
    </source>
</evidence>
<dbReference type="SUPFAM" id="SSF109640">
    <property type="entry name" value="KRAB domain (Kruppel-associated box)"/>
    <property type="match status" value="1"/>
</dbReference>
<evidence type="ECO:0000259" key="3">
    <source>
        <dbReference type="PROSITE" id="PS50805"/>
    </source>
</evidence>
<reference evidence="5 6" key="1">
    <citation type="journal article" date="2020" name="Nature">
        <title>Six reference-quality genomes reveal evolution of bat adaptations.</title>
        <authorList>
            <person name="Jebb D."/>
            <person name="Huang Z."/>
            <person name="Pippel M."/>
            <person name="Hughes G.M."/>
            <person name="Lavrichenko K."/>
            <person name="Devanna P."/>
            <person name="Winkler S."/>
            <person name="Jermiin L.S."/>
            <person name="Skirmuntt E.C."/>
            <person name="Katzourakis A."/>
            <person name="Burkitt-Gray L."/>
            <person name="Ray D.A."/>
            <person name="Sullivan K.A.M."/>
            <person name="Roscito J.G."/>
            <person name="Kirilenko B.M."/>
            <person name="Davalos L.M."/>
            <person name="Corthals A.P."/>
            <person name="Power M.L."/>
            <person name="Jones G."/>
            <person name="Ransome R.D."/>
            <person name="Dechmann D.K.N."/>
            <person name="Locatelli A.G."/>
            <person name="Puechmaille S.J."/>
            <person name="Fedrigo O."/>
            <person name="Jarvis E.D."/>
            <person name="Hiller M."/>
            <person name="Vernes S.C."/>
            <person name="Myers E.W."/>
            <person name="Teeling E.C."/>
        </authorList>
    </citation>
    <scope>NUCLEOTIDE SEQUENCE [LARGE SCALE GENOMIC DNA]</scope>
    <source>
        <strain evidence="5">MPipKuh1</strain>
        <tissue evidence="5">Flight muscle</tissue>
    </source>
</reference>
<dbReference type="InterPro" id="IPR009057">
    <property type="entry name" value="Homeodomain-like_sf"/>
</dbReference>
<feature type="domain" description="KRAB" evidence="3">
    <location>
        <begin position="70"/>
        <end position="143"/>
    </location>
</feature>
<dbReference type="Proteomes" id="UP000558488">
    <property type="component" value="Unassembled WGS sequence"/>
</dbReference>
<dbReference type="SMART" id="SM00674">
    <property type="entry name" value="CENPB"/>
    <property type="match status" value="1"/>
</dbReference>
<dbReference type="InterPro" id="IPR036051">
    <property type="entry name" value="KRAB_dom_sf"/>
</dbReference>
<dbReference type="GO" id="GO:0005634">
    <property type="term" value="C:nucleus"/>
    <property type="evidence" value="ECO:0007669"/>
    <property type="project" value="TreeGrafter"/>
</dbReference>